<dbReference type="Proteomes" id="UP000499080">
    <property type="component" value="Unassembled WGS sequence"/>
</dbReference>
<dbReference type="PANTHER" id="PTHR47331">
    <property type="entry name" value="PHD-TYPE DOMAIN-CONTAINING PROTEIN"/>
    <property type="match status" value="1"/>
</dbReference>
<keyword evidence="2" id="KW-1185">Reference proteome</keyword>
<name>A0A4Y2NWV6_ARAVE</name>
<accession>A0A4Y2NWV6</accession>
<dbReference type="OrthoDB" id="6434677at2759"/>
<dbReference type="GO" id="GO:0071897">
    <property type="term" value="P:DNA biosynthetic process"/>
    <property type="evidence" value="ECO:0007669"/>
    <property type="project" value="UniProtKB-ARBA"/>
</dbReference>
<dbReference type="AlphaFoldDB" id="A0A4Y2NWV6"/>
<evidence type="ECO:0008006" key="3">
    <source>
        <dbReference type="Google" id="ProtNLM"/>
    </source>
</evidence>
<protein>
    <recommendedName>
        <fullName evidence="3">Reverse transcriptase domain-containing protein</fullName>
    </recommendedName>
</protein>
<organism evidence="1 2">
    <name type="scientific">Araneus ventricosus</name>
    <name type="common">Orbweaver spider</name>
    <name type="synonym">Epeira ventricosa</name>
    <dbReference type="NCBI Taxonomy" id="182803"/>
    <lineage>
        <taxon>Eukaryota</taxon>
        <taxon>Metazoa</taxon>
        <taxon>Ecdysozoa</taxon>
        <taxon>Arthropoda</taxon>
        <taxon>Chelicerata</taxon>
        <taxon>Arachnida</taxon>
        <taxon>Araneae</taxon>
        <taxon>Araneomorphae</taxon>
        <taxon>Entelegynae</taxon>
        <taxon>Araneoidea</taxon>
        <taxon>Araneidae</taxon>
        <taxon>Araneus</taxon>
    </lineage>
</organism>
<evidence type="ECO:0000313" key="1">
    <source>
        <dbReference type="EMBL" id="GBN43189.1"/>
    </source>
</evidence>
<dbReference type="EMBL" id="BGPR01009930">
    <property type="protein sequence ID" value="GBN43189.1"/>
    <property type="molecule type" value="Genomic_DNA"/>
</dbReference>
<proteinExistence type="predicted"/>
<reference evidence="1 2" key="1">
    <citation type="journal article" date="2019" name="Sci. Rep.">
        <title>Orb-weaving spider Araneus ventricosus genome elucidates the spidroin gene catalogue.</title>
        <authorList>
            <person name="Kono N."/>
            <person name="Nakamura H."/>
            <person name="Ohtoshi R."/>
            <person name="Moran D.A.P."/>
            <person name="Shinohara A."/>
            <person name="Yoshida Y."/>
            <person name="Fujiwara M."/>
            <person name="Mori M."/>
            <person name="Tomita M."/>
            <person name="Arakawa K."/>
        </authorList>
    </citation>
    <scope>NUCLEOTIDE SEQUENCE [LARGE SCALE GENOMIC DNA]</scope>
</reference>
<dbReference type="SUPFAM" id="SSF56672">
    <property type="entry name" value="DNA/RNA polymerases"/>
    <property type="match status" value="1"/>
</dbReference>
<evidence type="ECO:0000313" key="2">
    <source>
        <dbReference type="Proteomes" id="UP000499080"/>
    </source>
</evidence>
<comment type="caution">
    <text evidence="1">The sequence shown here is derived from an EMBL/GenBank/DDBJ whole genome shotgun (WGS) entry which is preliminary data.</text>
</comment>
<dbReference type="InterPro" id="IPR043502">
    <property type="entry name" value="DNA/RNA_pol_sf"/>
</dbReference>
<sequence>MFTDLIESLPDILDRFRKFPIGLSAVIEKSFLQIGVAPHDRDYLRLFYPRDEGEIYRHCRVVFGVTSSPFILSACIEYLLDHALHDFSDVVQKSWQSFYVDNCLECVKDVIEEIYFIKIARKVMPTACFNLRGWESNFPCEYVSKSSGITGVFGLL</sequence>
<gene>
    <name evidence="1" type="ORF">AVEN_66995_1</name>
</gene>